<evidence type="ECO:0000256" key="5">
    <source>
        <dbReference type="SAM" id="MobiDB-lite"/>
    </source>
</evidence>
<feature type="domain" description="Zn(2)-C6 fungal-type" evidence="6">
    <location>
        <begin position="41"/>
        <end position="70"/>
    </location>
</feature>
<dbReference type="Proteomes" id="UP000224080">
    <property type="component" value="Unassembled WGS sequence"/>
</dbReference>
<dbReference type="Pfam" id="PF11951">
    <property type="entry name" value="Fungal_trans_2"/>
    <property type="match status" value="1"/>
</dbReference>
<dbReference type="GO" id="GO:0003677">
    <property type="term" value="F:DNA binding"/>
    <property type="evidence" value="ECO:0007669"/>
    <property type="project" value="UniProtKB-KW"/>
</dbReference>
<dbReference type="GO" id="GO:0000981">
    <property type="term" value="F:DNA-binding transcription factor activity, RNA polymerase II-specific"/>
    <property type="evidence" value="ECO:0007669"/>
    <property type="project" value="InterPro"/>
</dbReference>
<evidence type="ECO:0000256" key="3">
    <source>
        <dbReference type="ARBA" id="ARBA00023163"/>
    </source>
</evidence>
<feature type="compositionally biased region" description="Basic residues" evidence="5">
    <location>
        <begin position="139"/>
        <end position="153"/>
    </location>
</feature>
<dbReference type="InterPro" id="IPR021858">
    <property type="entry name" value="Fun_TF"/>
</dbReference>
<sequence>MATSSCPQPLKARQMDPSDGFATPAPRKRRRKAVNNGAADDCFTCANRSIKCDRRRPYCTQCLGLGMQCSGYKTTLTWGVGVASRGKLRGLSWPVSDSLQAAACATVTDSTRQAAESERRLPHATSRPRPSAKATARSASKRTRPAQRARKTTKVAAADSPQQQHVDVAVLSPPVPSNLATQQHSSSAPAEPSVSPTQLSQNEDIYPSPVDSAAALLSSHHHDSTAVPLHRPRVESGHPGSISFVSYLDDEATAQPIIHPPTSQPQATSNTGFNDVNSDLTLQLQEFSQRIGGGHSHLAISQFENLPFWPQKTLYDANSEDSEEGADANFRRDRSPKRGSTPPDYFLLNAYHQESNIRSHASFIPQPMSMQLIGRTPRMQYLISYYAEVISPVIVAFDSPANPYRMFILELAKTSDTLQHALAALSLSNLRQRRTHWGLSAGKTLPARLSSTAHYRMAGQPCEEGFGNLGLEQQQKEESFHKAMAITSLNAQLAHPTQRLADSVLATVLVLCLFHMCDTGVTKFQPQLAGVKKLLALRRSANRNCSDLVKWYTRMFVWFDVLTATINNRDCELKGDYLDVAASGHDDWALANLAGCDASMFKIIGQLGRLNMLSQGKVGPEPSSMNEWPIATAPLPPNMLHHTSMPPPFNESYDATYPLQLHVEDAVPTTIPPTPGSDSRAEFWREWHALRQRLESWHLQLPEGPRAAPASATVTNPFPHPHISPTNLSDLSNISESFRYSALLYLERLAHPNLPSAHPRIQRLVYTSLHYMSAVKSDVYLLWPLFVTGAECTLDAHRALVRRNCSDIQKDSGFFNNLSSLELLEKIWAVDGSPGKEQQMASAVVKRSRTPADTGSRFGEDGEVGFMAEKALKGGEGFKWRRIMDLEGSDGEYMVV</sequence>
<dbReference type="InterPro" id="IPR001138">
    <property type="entry name" value="Zn2Cys6_DnaBD"/>
</dbReference>
<gene>
    <name evidence="7" type="ORF">GX51_00431</name>
</gene>
<feature type="region of interest" description="Disordered" evidence="5">
    <location>
        <begin position="317"/>
        <end position="343"/>
    </location>
</feature>
<evidence type="ECO:0000313" key="7">
    <source>
        <dbReference type="EMBL" id="PGH09751.1"/>
    </source>
</evidence>
<organism evidence="7 8">
    <name type="scientific">Blastomyces parvus</name>
    <dbReference type="NCBI Taxonomy" id="2060905"/>
    <lineage>
        <taxon>Eukaryota</taxon>
        <taxon>Fungi</taxon>
        <taxon>Dikarya</taxon>
        <taxon>Ascomycota</taxon>
        <taxon>Pezizomycotina</taxon>
        <taxon>Eurotiomycetes</taxon>
        <taxon>Eurotiomycetidae</taxon>
        <taxon>Onygenales</taxon>
        <taxon>Ajellomycetaceae</taxon>
        <taxon>Blastomyces</taxon>
    </lineage>
</organism>
<dbReference type="PANTHER" id="PTHR31069:SF28">
    <property type="entry name" value="ZN(II)2CYS6 TRANSCRIPTION FACTOR (EUROFUNG)"/>
    <property type="match status" value="1"/>
</dbReference>
<dbReference type="OrthoDB" id="3431704at2759"/>
<protein>
    <recommendedName>
        <fullName evidence="6">Zn(2)-C6 fungal-type domain-containing protein</fullName>
    </recommendedName>
</protein>
<keyword evidence="3" id="KW-0804">Transcription</keyword>
<dbReference type="PROSITE" id="PS50048">
    <property type="entry name" value="ZN2_CY6_FUNGAL_2"/>
    <property type="match status" value="1"/>
</dbReference>
<dbReference type="SUPFAM" id="SSF57701">
    <property type="entry name" value="Zn2/Cys6 DNA-binding domain"/>
    <property type="match status" value="1"/>
</dbReference>
<feature type="region of interest" description="Disordered" evidence="5">
    <location>
        <begin position="218"/>
        <end position="238"/>
    </location>
</feature>
<evidence type="ECO:0000256" key="1">
    <source>
        <dbReference type="ARBA" id="ARBA00023015"/>
    </source>
</evidence>
<dbReference type="EMBL" id="PDNC01000003">
    <property type="protein sequence ID" value="PGH09751.1"/>
    <property type="molecule type" value="Genomic_DNA"/>
</dbReference>
<keyword evidence="1" id="KW-0805">Transcription regulation</keyword>
<reference evidence="7 8" key="1">
    <citation type="submission" date="2017-10" db="EMBL/GenBank/DDBJ databases">
        <title>Comparative genomics in systemic dimorphic fungi from Ajellomycetaceae.</title>
        <authorList>
            <person name="Munoz J.F."/>
            <person name="Mcewen J.G."/>
            <person name="Clay O.K."/>
            <person name="Cuomo C.A."/>
        </authorList>
    </citation>
    <scope>NUCLEOTIDE SEQUENCE [LARGE SCALE GENOMIC DNA]</scope>
    <source>
        <strain evidence="7 8">UAMH130</strain>
    </source>
</reference>
<accession>A0A2B7XLT9</accession>
<dbReference type="GO" id="GO:0008270">
    <property type="term" value="F:zinc ion binding"/>
    <property type="evidence" value="ECO:0007669"/>
    <property type="project" value="InterPro"/>
</dbReference>
<dbReference type="PANTHER" id="PTHR31069">
    <property type="entry name" value="OLEATE-ACTIVATED TRANSCRIPTION FACTOR 1-RELATED"/>
    <property type="match status" value="1"/>
</dbReference>
<feature type="region of interest" description="Disordered" evidence="5">
    <location>
        <begin position="110"/>
        <end position="206"/>
    </location>
</feature>
<evidence type="ECO:0000256" key="2">
    <source>
        <dbReference type="ARBA" id="ARBA00023125"/>
    </source>
</evidence>
<dbReference type="Gene3D" id="4.10.240.10">
    <property type="entry name" value="Zn(2)-C6 fungal-type DNA-binding domain"/>
    <property type="match status" value="1"/>
</dbReference>
<keyword evidence="8" id="KW-1185">Reference proteome</keyword>
<feature type="compositionally biased region" description="Low complexity" evidence="5">
    <location>
        <begin position="185"/>
        <end position="196"/>
    </location>
</feature>
<feature type="compositionally biased region" description="Low complexity" evidence="5">
    <location>
        <begin position="127"/>
        <end position="138"/>
    </location>
</feature>
<dbReference type="InterPro" id="IPR036864">
    <property type="entry name" value="Zn2-C6_fun-type_DNA-bd_sf"/>
</dbReference>
<keyword evidence="4" id="KW-0539">Nucleus</keyword>
<evidence type="ECO:0000256" key="4">
    <source>
        <dbReference type="ARBA" id="ARBA00023242"/>
    </source>
</evidence>
<dbReference type="InterPro" id="IPR050675">
    <property type="entry name" value="OAF3"/>
</dbReference>
<proteinExistence type="predicted"/>
<name>A0A2B7XLT9_9EURO</name>
<dbReference type="AlphaFoldDB" id="A0A2B7XLT9"/>
<dbReference type="Pfam" id="PF00172">
    <property type="entry name" value="Zn_clus"/>
    <property type="match status" value="1"/>
</dbReference>
<keyword evidence="2" id="KW-0238">DNA-binding</keyword>
<feature type="region of interest" description="Disordered" evidence="5">
    <location>
        <begin position="1"/>
        <end position="30"/>
    </location>
</feature>
<evidence type="ECO:0000259" key="6">
    <source>
        <dbReference type="PROSITE" id="PS50048"/>
    </source>
</evidence>
<comment type="caution">
    <text evidence="7">The sequence shown here is derived from an EMBL/GenBank/DDBJ whole genome shotgun (WGS) entry which is preliminary data.</text>
</comment>
<evidence type="ECO:0000313" key="8">
    <source>
        <dbReference type="Proteomes" id="UP000224080"/>
    </source>
</evidence>